<evidence type="ECO:0000313" key="1">
    <source>
        <dbReference type="EMBL" id="GAA4313695.1"/>
    </source>
</evidence>
<dbReference type="EMBL" id="BAABFN010000005">
    <property type="protein sequence ID" value="GAA4313695.1"/>
    <property type="molecule type" value="Genomic_DNA"/>
</dbReference>
<keyword evidence="2" id="KW-1185">Reference proteome</keyword>
<protein>
    <submittedName>
        <fullName evidence="1">Uncharacterized protein</fullName>
    </submittedName>
</protein>
<dbReference type="Proteomes" id="UP001501207">
    <property type="component" value="Unassembled WGS sequence"/>
</dbReference>
<comment type="caution">
    <text evidence="1">The sequence shown here is derived from an EMBL/GenBank/DDBJ whole genome shotgun (WGS) entry which is preliminary data.</text>
</comment>
<accession>A0ABP8FYM0</accession>
<proteinExistence type="predicted"/>
<reference evidence="2" key="1">
    <citation type="journal article" date="2019" name="Int. J. Syst. Evol. Microbiol.">
        <title>The Global Catalogue of Microorganisms (GCM) 10K type strain sequencing project: providing services to taxonomists for standard genome sequencing and annotation.</title>
        <authorList>
            <consortium name="The Broad Institute Genomics Platform"/>
            <consortium name="The Broad Institute Genome Sequencing Center for Infectious Disease"/>
            <person name="Wu L."/>
            <person name="Ma J."/>
        </authorList>
    </citation>
    <scope>NUCLEOTIDE SEQUENCE [LARGE SCALE GENOMIC DNA]</scope>
    <source>
        <strain evidence="2">JCM 17664</strain>
    </source>
</reference>
<dbReference type="RefSeq" id="WP_344979635.1">
    <property type="nucleotide sequence ID" value="NZ_BAABFN010000005.1"/>
</dbReference>
<gene>
    <name evidence="1" type="ORF">GCM10023143_24120</name>
</gene>
<sequence>MIEFTISFRYDNSEHSAKVVKSVSASRTDYVVRPVDPSIVQKFGKQMTIFRENNDYNSEHQIDALLVDYFNALVAALREQDTAPGEEAS</sequence>
<organism evidence="1 2">
    <name type="scientific">Compostibacter hankyongensis</name>
    <dbReference type="NCBI Taxonomy" id="1007089"/>
    <lineage>
        <taxon>Bacteria</taxon>
        <taxon>Pseudomonadati</taxon>
        <taxon>Bacteroidota</taxon>
        <taxon>Chitinophagia</taxon>
        <taxon>Chitinophagales</taxon>
        <taxon>Chitinophagaceae</taxon>
        <taxon>Compostibacter</taxon>
    </lineage>
</organism>
<evidence type="ECO:0000313" key="2">
    <source>
        <dbReference type="Proteomes" id="UP001501207"/>
    </source>
</evidence>
<name>A0ABP8FYM0_9BACT</name>